<dbReference type="SUPFAM" id="SSF54534">
    <property type="entry name" value="FKBP-like"/>
    <property type="match status" value="1"/>
</dbReference>
<comment type="function">
    <text evidence="1">Transaldolase is important for the balance of metabolites in the pentose-phosphate pathway.</text>
</comment>
<dbReference type="GO" id="GO:0009579">
    <property type="term" value="C:thylakoid"/>
    <property type="evidence" value="ECO:0007669"/>
    <property type="project" value="TreeGrafter"/>
</dbReference>
<dbReference type="PANTHER" id="PTHR47717:SF1">
    <property type="entry name" value="PEPTIDYL-PROLYL CIS-TRANS ISOMERASE FKBP19, CHLOROPLASTIC"/>
    <property type="match status" value="1"/>
</dbReference>
<keyword evidence="4" id="KW-0963">Cytoplasm</keyword>
<comment type="similarity">
    <text evidence="3">Belongs to the transaldolase family. Type 2 subfamily.</text>
</comment>
<reference evidence="11 12" key="1">
    <citation type="submission" date="2018-10" db="EMBL/GenBank/DDBJ databases">
        <title>A high-quality apple genome assembly.</title>
        <authorList>
            <person name="Hu J."/>
        </authorList>
    </citation>
    <scope>NUCLEOTIDE SEQUENCE [LARGE SCALE GENOMIC DNA]</scope>
    <source>
        <strain evidence="12">cv. HFTH1</strain>
        <tissue evidence="11">Young leaf</tissue>
    </source>
</reference>
<evidence type="ECO:0000256" key="3">
    <source>
        <dbReference type="ARBA" id="ARBA00008426"/>
    </source>
</evidence>
<dbReference type="GO" id="GO:0006098">
    <property type="term" value="P:pentose-phosphate shunt"/>
    <property type="evidence" value="ECO:0007669"/>
    <property type="project" value="UniProtKB-UniPathway"/>
</dbReference>
<dbReference type="NCBIfam" id="TIGR00876">
    <property type="entry name" value="tal_mycobact"/>
    <property type="match status" value="1"/>
</dbReference>
<accession>A0A498HP66</accession>
<dbReference type="AlphaFoldDB" id="A0A498HP66"/>
<feature type="chain" id="PRO_5019836835" description="peptidylprolyl isomerase" evidence="9">
    <location>
        <begin position="23"/>
        <end position="1102"/>
    </location>
</feature>
<dbReference type="InterPro" id="IPR001179">
    <property type="entry name" value="PPIase_FKBP_dom"/>
</dbReference>
<dbReference type="Gene3D" id="3.20.20.70">
    <property type="entry name" value="Aldolase class I"/>
    <property type="match status" value="1"/>
</dbReference>
<dbReference type="InterPro" id="IPR040911">
    <property type="entry name" value="Exostosin_GT47"/>
</dbReference>
<dbReference type="GO" id="GO:0003755">
    <property type="term" value="F:peptidyl-prolyl cis-trans isomerase activity"/>
    <property type="evidence" value="ECO:0007669"/>
    <property type="project" value="UniProtKB-KW"/>
</dbReference>
<dbReference type="InterPro" id="IPR044208">
    <property type="entry name" value="FKBP19-like"/>
</dbReference>
<dbReference type="GO" id="GO:0004801">
    <property type="term" value="F:transaldolase activity"/>
    <property type="evidence" value="ECO:0007669"/>
    <property type="project" value="UniProtKB-EC"/>
</dbReference>
<dbReference type="EMBL" id="RDQH01000342">
    <property type="protein sequence ID" value="RXH71692.1"/>
    <property type="molecule type" value="Genomic_DNA"/>
</dbReference>
<dbReference type="InterPro" id="IPR046357">
    <property type="entry name" value="PPIase_dom_sf"/>
</dbReference>
<dbReference type="PROSITE" id="PS01054">
    <property type="entry name" value="TRANSALDOLASE_1"/>
    <property type="match status" value="1"/>
</dbReference>
<evidence type="ECO:0000256" key="9">
    <source>
        <dbReference type="SAM" id="SignalP"/>
    </source>
</evidence>
<name>A0A498HP66_MALDO</name>
<keyword evidence="8" id="KW-0697">Rotamase</keyword>
<dbReference type="GO" id="GO:0009507">
    <property type="term" value="C:chloroplast"/>
    <property type="evidence" value="ECO:0007669"/>
    <property type="project" value="TreeGrafter"/>
</dbReference>
<keyword evidence="5" id="KW-0808">Transferase</keyword>
<comment type="subcellular location">
    <subcellularLocation>
        <location evidence="2">Cytoplasm</location>
    </subcellularLocation>
</comment>
<dbReference type="Proteomes" id="UP000290289">
    <property type="component" value="Chromosome 16"/>
</dbReference>
<feature type="domain" description="PPIase FKBP-type" evidence="10">
    <location>
        <begin position="981"/>
        <end position="1100"/>
    </location>
</feature>
<evidence type="ECO:0000256" key="7">
    <source>
        <dbReference type="ARBA" id="ARBA00048810"/>
    </source>
</evidence>
<dbReference type="Gene3D" id="3.10.50.40">
    <property type="match status" value="1"/>
</dbReference>
<dbReference type="FunFam" id="3.10.50.40:FF:000034">
    <property type="entry name" value="Peptidylprolyl isomerase"/>
    <property type="match status" value="1"/>
</dbReference>
<dbReference type="FunFam" id="3.20.20.70:FF:000174">
    <property type="entry name" value="Transaldolase type"/>
    <property type="match status" value="1"/>
</dbReference>
<dbReference type="Pfam" id="PF00923">
    <property type="entry name" value="TAL_FSA"/>
    <property type="match status" value="1"/>
</dbReference>
<evidence type="ECO:0000256" key="8">
    <source>
        <dbReference type="PROSITE-ProRule" id="PRU00277"/>
    </source>
</evidence>
<dbReference type="Pfam" id="PF00254">
    <property type="entry name" value="FKBP_C"/>
    <property type="match status" value="1"/>
</dbReference>
<keyword evidence="12" id="KW-1185">Reference proteome</keyword>
<dbReference type="HAMAP" id="MF_00493">
    <property type="entry name" value="Transaldolase_2"/>
    <property type="match status" value="1"/>
</dbReference>
<evidence type="ECO:0000259" key="10">
    <source>
        <dbReference type="PROSITE" id="PS50059"/>
    </source>
</evidence>
<dbReference type="InterPro" id="IPR018225">
    <property type="entry name" value="Transaldolase_AS"/>
</dbReference>
<dbReference type="NCBIfam" id="NF002881">
    <property type="entry name" value="PRK03343.1"/>
    <property type="match status" value="1"/>
</dbReference>
<dbReference type="InterPro" id="IPR001585">
    <property type="entry name" value="TAL/FSA"/>
</dbReference>
<gene>
    <name evidence="11" type="ORF">DVH24_025193</name>
</gene>
<dbReference type="GO" id="GO:0005975">
    <property type="term" value="P:carbohydrate metabolic process"/>
    <property type="evidence" value="ECO:0007669"/>
    <property type="project" value="InterPro"/>
</dbReference>
<keyword evidence="9" id="KW-0732">Signal</keyword>
<dbReference type="InterPro" id="IPR013785">
    <property type="entry name" value="Aldolase_TIM"/>
</dbReference>
<comment type="caution">
    <text evidence="11">The sequence shown here is derived from an EMBL/GenBank/DDBJ whole genome shotgun (WGS) entry which is preliminary data.</text>
</comment>
<dbReference type="PROSITE" id="PS50059">
    <property type="entry name" value="FKBP_PPIASE"/>
    <property type="match status" value="1"/>
</dbReference>
<dbReference type="Pfam" id="PF03016">
    <property type="entry name" value="Exostosin_GT47"/>
    <property type="match status" value="1"/>
</dbReference>
<evidence type="ECO:0000313" key="11">
    <source>
        <dbReference type="EMBL" id="RXH71692.1"/>
    </source>
</evidence>
<sequence length="1102" mass="122265">MRSQMWVLAVLVVCGFACGVGADQTVRTERISGSAGDVLEDNPVGRLKVYVYELPSKYNKKILQKDPRCLNHMFAAEIYMHRFLLSSPVRTHNPEEADWFYTPIYPTCDLTPTGLPLPFKSPRMMRSAIQLISTNWPYWNRTEGANHFFVVPHDFGACFHYQEEKAIKRGILPLLQRATLVQTFGQRNHVCLKDGSITIPPYAPPQKMQTHLIPQETPRSIFVYFRGLFYDINNDPEGGYYARGARAAVWENFKNNPLFDISTDHPTTYYEDMQRSIFCLCPLGWAPWSPRLVEAVVFGCIPVIIADDIVLPFADAIPWEEIGVFVAEEDVPNLDTILTSIPPEVILRKQRLLANPSMKWAMMFPQPAQPGDAFHQILNGLARKLPHDQSVYMKDDEKVLNWTAGMAASVSKLSNPTPASSLSSTFSPRTPQPRCLIRLLTTPGSTFNSKLSSSKLSVRSKPSLRGSLVVRCSQSDGNGSPVKRTYLHDLYEKEGQSPWYDNLCRPVTDLLPLIASGVRGVTSNPAIFQKAISTSNAYNDQFRELVHSGKDIESAYWELVVKDIQDACKLFESIYDQTDAGDGYVSVEVSPRLADDTQGTVDAAKWLHKVVARPNVYIKIPATAPCVPSIKEVIANGISVNVTLIFSLSRYEAVIDAYLDGLEASGLSDLSRVTSVASFFVSRVDTLIDKMLEKIGTPEALDLRGKAAVAQAALAYQLYQKKFSGPRWEALVKKGAKKQRLLWASTSVKNPAYPDTLYVAPLIGPDTVSTMPDQALQAFVDHGTVSRTIDSNVSEAEGIYSALEKLGIDWSYVGNQLEIEGVDSFKKSFDSLLDTLQEKANSLKLVTVRSPPRPPSSPVGKSSTPIRRFVLTFPSMRQRRRGPQSHLLPEAEKFSDSGAGGGSILIERRSVVFSSVGMVAAAFCNASKDVIALASQFTDMPALRGKDYGKSKMSYPDYTETESGLQYKDLRVGDGPEPKVGETVVVDWDGYTIGYYGRIFEARNKTKGGSFEGDDKAFFKFRVGSQEVIPAFEEAITGMALGGIRRIIVPPELGYPDNDYNKSGPRPTTFSGQRALDFVLRNQGLIDKTLLFDIELIKIIPN</sequence>
<protein>
    <recommendedName>
        <fullName evidence="8">peptidylprolyl isomerase</fullName>
        <ecNumber evidence="8">5.2.1.8</ecNumber>
    </recommendedName>
</protein>
<evidence type="ECO:0000313" key="12">
    <source>
        <dbReference type="Proteomes" id="UP000290289"/>
    </source>
</evidence>
<feature type="signal peptide" evidence="9">
    <location>
        <begin position="1"/>
        <end position="22"/>
    </location>
</feature>
<evidence type="ECO:0000256" key="1">
    <source>
        <dbReference type="ARBA" id="ARBA00003518"/>
    </source>
</evidence>
<evidence type="ECO:0000256" key="6">
    <source>
        <dbReference type="ARBA" id="ARBA00023270"/>
    </source>
</evidence>
<comment type="catalytic activity">
    <reaction evidence="8">
        <text>[protein]-peptidylproline (omega=180) = [protein]-peptidylproline (omega=0)</text>
        <dbReference type="Rhea" id="RHEA:16237"/>
        <dbReference type="Rhea" id="RHEA-COMP:10747"/>
        <dbReference type="Rhea" id="RHEA-COMP:10748"/>
        <dbReference type="ChEBI" id="CHEBI:83833"/>
        <dbReference type="ChEBI" id="CHEBI:83834"/>
        <dbReference type="EC" id="5.2.1.8"/>
    </reaction>
</comment>
<dbReference type="CDD" id="cd00955">
    <property type="entry name" value="Transaldolase_like"/>
    <property type="match status" value="1"/>
</dbReference>
<comment type="catalytic activity">
    <reaction evidence="7">
        <text>D-sedoheptulose 7-phosphate + D-glyceraldehyde 3-phosphate = D-erythrose 4-phosphate + beta-D-fructose 6-phosphate</text>
        <dbReference type="Rhea" id="RHEA:17053"/>
        <dbReference type="ChEBI" id="CHEBI:16897"/>
        <dbReference type="ChEBI" id="CHEBI:57483"/>
        <dbReference type="ChEBI" id="CHEBI:57634"/>
        <dbReference type="ChEBI" id="CHEBI:59776"/>
        <dbReference type="EC" id="2.2.1.2"/>
    </reaction>
</comment>
<evidence type="ECO:0000256" key="4">
    <source>
        <dbReference type="ARBA" id="ARBA00022490"/>
    </source>
</evidence>
<dbReference type="PANTHER" id="PTHR47717">
    <property type="entry name" value="PEPTIDYL-PROLYL CIS-TRANS ISOMERASE FKBP19, CHLOROPLASTIC"/>
    <property type="match status" value="1"/>
</dbReference>
<dbReference type="EC" id="5.2.1.8" evidence="8"/>
<dbReference type="InterPro" id="IPR004732">
    <property type="entry name" value="Transaldolase_2"/>
</dbReference>
<evidence type="ECO:0000256" key="2">
    <source>
        <dbReference type="ARBA" id="ARBA00004496"/>
    </source>
</evidence>
<dbReference type="UniPathway" id="UPA00115">
    <property type="reaction ID" value="UER00414"/>
</dbReference>
<keyword evidence="6" id="KW-0704">Schiff base</keyword>
<keyword evidence="8" id="KW-0413">Isomerase</keyword>
<proteinExistence type="inferred from homology"/>
<evidence type="ECO:0000256" key="5">
    <source>
        <dbReference type="ARBA" id="ARBA00022679"/>
    </source>
</evidence>
<organism evidence="11 12">
    <name type="scientific">Malus domestica</name>
    <name type="common">Apple</name>
    <name type="synonym">Pyrus malus</name>
    <dbReference type="NCBI Taxonomy" id="3750"/>
    <lineage>
        <taxon>Eukaryota</taxon>
        <taxon>Viridiplantae</taxon>
        <taxon>Streptophyta</taxon>
        <taxon>Embryophyta</taxon>
        <taxon>Tracheophyta</taxon>
        <taxon>Spermatophyta</taxon>
        <taxon>Magnoliopsida</taxon>
        <taxon>eudicotyledons</taxon>
        <taxon>Gunneridae</taxon>
        <taxon>Pentapetalae</taxon>
        <taxon>rosids</taxon>
        <taxon>fabids</taxon>
        <taxon>Rosales</taxon>
        <taxon>Rosaceae</taxon>
        <taxon>Amygdaloideae</taxon>
        <taxon>Maleae</taxon>
        <taxon>Malus</taxon>
    </lineage>
</organism>
<dbReference type="SUPFAM" id="SSF51569">
    <property type="entry name" value="Aldolase"/>
    <property type="match status" value="1"/>
</dbReference>